<dbReference type="PANTHER" id="PTHR32089">
    <property type="entry name" value="METHYL-ACCEPTING CHEMOTAXIS PROTEIN MCPB"/>
    <property type="match status" value="1"/>
</dbReference>
<dbReference type="PANTHER" id="PTHR32089:SF112">
    <property type="entry name" value="LYSOZYME-LIKE PROTEIN-RELATED"/>
    <property type="match status" value="1"/>
</dbReference>
<evidence type="ECO:0000256" key="3">
    <source>
        <dbReference type="ARBA" id="ARBA00022692"/>
    </source>
</evidence>
<dbReference type="PROSITE" id="PS50111">
    <property type="entry name" value="CHEMOTAXIS_TRANSDUC_2"/>
    <property type="match status" value="1"/>
</dbReference>
<dbReference type="EMBL" id="FWXI01000011">
    <property type="protein sequence ID" value="SMC86892.1"/>
    <property type="molecule type" value="Genomic_DNA"/>
</dbReference>
<protein>
    <submittedName>
        <fullName evidence="12">Methyl-accepting chemotaxis sensory transducer</fullName>
    </submittedName>
</protein>
<evidence type="ECO:0000256" key="5">
    <source>
        <dbReference type="ARBA" id="ARBA00023136"/>
    </source>
</evidence>
<evidence type="ECO:0000313" key="12">
    <source>
        <dbReference type="EMBL" id="SMC86892.1"/>
    </source>
</evidence>
<dbReference type="GO" id="GO:0005886">
    <property type="term" value="C:plasma membrane"/>
    <property type="evidence" value="ECO:0007669"/>
    <property type="project" value="UniProtKB-SubCell"/>
</dbReference>
<evidence type="ECO:0000259" key="11">
    <source>
        <dbReference type="PROSITE" id="PS50885"/>
    </source>
</evidence>
<dbReference type="Proteomes" id="UP000192738">
    <property type="component" value="Unassembled WGS sequence"/>
</dbReference>
<dbReference type="CDD" id="cd06225">
    <property type="entry name" value="HAMP"/>
    <property type="match status" value="1"/>
</dbReference>
<dbReference type="SMART" id="SM00283">
    <property type="entry name" value="MA"/>
    <property type="match status" value="1"/>
</dbReference>
<sequence length="653" mass="67518">MQSIQFKQSLYTGLIILMVTALLLAGNSYFLSGYADGVNRDAAVQGVAGLNLELEDLRERVSAAAALAAGRPDIVQALVTQDPAVAMRAVEGISSQGNISFIQVLDSQGRILAGEGKQVAGQSAAKIAQQGKVAAYYDAVPGQSVMSVAVVPVKGPGTSVIGAIVTGVAVSQDLFVDKIKAIHKVDATIFAGDVRVATTVEQDGKRVTGTKLDSKIAAIVLENNQPFAGEAKILGMPYVTYYQPILGSDQKPIGVLFAGKSEVQALAVRNQSLLTMGAAGLVIFFLGIVFSVWVARKLTKPLKELEELMQHSGQGDLTVRAEVRSKDEIGRLTQSFNTMIASQAELVGAVTRASQEIAAASEHLAASSQEMSSTVNEVAGNMGQVADNAQSGELSAQTAAAVLAQLADLIGLAKERAVSAQAVSAVTSQAAASGQAMVSGTVASITEMQAKILETEELISKLNDYSSQIGVITETITGIASQTNLLALNAAIEAARAGEAGRGFAVVAEEVRKLAEQSSNGAQEVAALLGKVTTSTAAAVEAAQHSRAGMEQVVKSTGTASIALDSILAAAGETVTDIDRIMKVADDEVITSSQIVALISSLTQGLQETTGLSKEVATAAEQTAEVVETVAASAQELTSMAAELKNMVVRFKV</sequence>
<feature type="transmembrane region" description="Helical" evidence="9">
    <location>
        <begin position="12"/>
        <end position="31"/>
    </location>
</feature>
<keyword evidence="2" id="KW-1003">Cell membrane</keyword>
<dbReference type="Pfam" id="PF00672">
    <property type="entry name" value="HAMP"/>
    <property type="match status" value="1"/>
</dbReference>
<dbReference type="RefSeq" id="WP_084576321.1">
    <property type="nucleotide sequence ID" value="NZ_CP155572.1"/>
</dbReference>
<dbReference type="InterPro" id="IPR004089">
    <property type="entry name" value="MCPsignal_dom"/>
</dbReference>
<dbReference type="GO" id="GO:0007165">
    <property type="term" value="P:signal transduction"/>
    <property type="evidence" value="ECO:0007669"/>
    <property type="project" value="UniProtKB-KW"/>
</dbReference>
<feature type="domain" description="Methyl-accepting transducer" evidence="10">
    <location>
        <begin position="367"/>
        <end position="638"/>
    </location>
</feature>
<evidence type="ECO:0000259" key="10">
    <source>
        <dbReference type="PROSITE" id="PS50111"/>
    </source>
</evidence>
<dbReference type="Gene3D" id="3.30.450.20">
    <property type="entry name" value="PAS domain"/>
    <property type="match status" value="1"/>
</dbReference>
<dbReference type="AlphaFoldDB" id="A0A1W2CPV6"/>
<organism evidence="12 13">
    <name type="scientific">Sporomusa malonica</name>
    <dbReference type="NCBI Taxonomy" id="112901"/>
    <lineage>
        <taxon>Bacteria</taxon>
        <taxon>Bacillati</taxon>
        <taxon>Bacillota</taxon>
        <taxon>Negativicutes</taxon>
        <taxon>Selenomonadales</taxon>
        <taxon>Sporomusaceae</taxon>
        <taxon>Sporomusa</taxon>
    </lineage>
</organism>
<keyword evidence="3 9" id="KW-0812">Transmembrane</keyword>
<evidence type="ECO:0000256" key="2">
    <source>
        <dbReference type="ARBA" id="ARBA00022475"/>
    </source>
</evidence>
<keyword evidence="4 9" id="KW-1133">Transmembrane helix</keyword>
<name>A0A1W2CPV6_9FIRM</name>
<dbReference type="STRING" id="112901.SAMN04488500_11175"/>
<dbReference type="InterPro" id="IPR003660">
    <property type="entry name" value="HAMP_dom"/>
</dbReference>
<keyword evidence="5 9" id="KW-0472">Membrane</keyword>
<feature type="transmembrane region" description="Helical" evidence="9">
    <location>
        <begin position="273"/>
        <end position="295"/>
    </location>
</feature>
<dbReference type="SMART" id="SM00304">
    <property type="entry name" value="HAMP"/>
    <property type="match status" value="1"/>
</dbReference>
<reference evidence="12 13" key="1">
    <citation type="submission" date="2017-04" db="EMBL/GenBank/DDBJ databases">
        <authorList>
            <person name="Afonso C.L."/>
            <person name="Miller P.J."/>
            <person name="Scott M.A."/>
            <person name="Spackman E."/>
            <person name="Goraichik I."/>
            <person name="Dimitrov K.M."/>
            <person name="Suarez D.L."/>
            <person name="Swayne D.E."/>
        </authorList>
    </citation>
    <scope>NUCLEOTIDE SEQUENCE [LARGE SCALE GENOMIC DNA]</scope>
    <source>
        <strain evidence="12 13">DSM 5090</strain>
    </source>
</reference>
<dbReference type="OrthoDB" id="9814363at2"/>
<evidence type="ECO:0000256" key="9">
    <source>
        <dbReference type="SAM" id="Phobius"/>
    </source>
</evidence>
<dbReference type="InterPro" id="IPR029151">
    <property type="entry name" value="Sensor-like_sf"/>
</dbReference>
<dbReference type="Gene3D" id="6.10.340.10">
    <property type="match status" value="1"/>
</dbReference>
<dbReference type="PROSITE" id="PS50885">
    <property type="entry name" value="HAMP"/>
    <property type="match status" value="1"/>
</dbReference>
<evidence type="ECO:0000256" key="6">
    <source>
        <dbReference type="ARBA" id="ARBA00023224"/>
    </source>
</evidence>
<evidence type="ECO:0000256" key="4">
    <source>
        <dbReference type="ARBA" id="ARBA00022989"/>
    </source>
</evidence>
<evidence type="ECO:0000313" key="13">
    <source>
        <dbReference type="Proteomes" id="UP000192738"/>
    </source>
</evidence>
<dbReference type="SUPFAM" id="SSF58104">
    <property type="entry name" value="Methyl-accepting chemotaxis protein (MCP) signaling domain"/>
    <property type="match status" value="2"/>
</dbReference>
<dbReference type="Gene3D" id="1.10.287.950">
    <property type="entry name" value="Methyl-accepting chemotaxis protein"/>
    <property type="match status" value="1"/>
</dbReference>
<feature type="domain" description="HAMP" evidence="11">
    <location>
        <begin position="296"/>
        <end position="348"/>
    </location>
</feature>
<proteinExistence type="inferred from homology"/>
<keyword evidence="13" id="KW-1185">Reference proteome</keyword>
<evidence type="ECO:0000256" key="7">
    <source>
        <dbReference type="ARBA" id="ARBA00029447"/>
    </source>
</evidence>
<accession>A0A1W2CPV6</accession>
<evidence type="ECO:0000256" key="8">
    <source>
        <dbReference type="PROSITE-ProRule" id="PRU00284"/>
    </source>
</evidence>
<keyword evidence="6 8" id="KW-0807">Transducer</keyword>
<evidence type="ECO:0000256" key="1">
    <source>
        <dbReference type="ARBA" id="ARBA00004651"/>
    </source>
</evidence>
<comment type="similarity">
    <text evidence="7">Belongs to the methyl-accepting chemotaxis (MCP) protein family.</text>
</comment>
<dbReference type="InterPro" id="IPR033463">
    <property type="entry name" value="sCache_3"/>
</dbReference>
<comment type="subcellular location">
    <subcellularLocation>
        <location evidence="1">Cell membrane</location>
        <topology evidence="1">Multi-pass membrane protein</topology>
    </subcellularLocation>
</comment>
<dbReference type="Pfam" id="PF00015">
    <property type="entry name" value="MCPsignal"/>
    <property type="match status" value="1"/>
</dbReference>
<gene>
    <name evidence="12" type="ORF">SAMN04488500_11175</name>
</gene>
<dbReference type="SUPFAM" id="SSF103190">
    <property type="entry name" value="Sensory domain-like"/>
    <property type="match status" value="2"/>
</dbReference>
<dbReference type="Pfam" id="PF17202">
    <property type="entry name" value="sCache_3_3"/>
    <property type="match status" value="1"/>
</dbReference>